<sequence length="83" mass="8539">MSGYIGRPGPSEASGAFEGNFENLRGVCSHSRLNISAVVTIQLNIASGGPAGGQTFETFDKQVLGAHDKKRSAGGIGESSRMA</sequence>
<dbReference type="EMBL" id="AP024488">
    <property type="protein sequence ID" value="BCS98394.1"/>
    <property type="molecule type" value="Genomic_DNA"/>
</dbReference>
<accession>A0ABM7PMU8</accession>
<keyword evidence="2" id="KW-1185">Reference proteome</keyword>
<reference evidence="1 2" key="1">
    <citation type="submission" date="2021-02" db="EMBL/GenBank/DDBJ databases">
        <title>Complete genome of Desulfoluna sp. strain ASN36.</title>
        <authorList>
            <person name="Takahashi A."/>
            <person name="Kojima H."/>
            <person name="Fukui M."/>
        </authorList>
    </citation>
    <scope>NUCLEOTIDE SEQUENCE [LARGE SCALE GENOMIC DNA]</scope>
    <source>
        <strain evidence="1 2">ASN36</strain>
    </source>
</reference>
<evidence type="ECO:0000313" key="1">
    <source>
        <dbReference type="EMBL" id="BCS98394.1"/>
    </source>
</evidence>
<evidence type="ECO:0000313" key="2">
    <source>
        <dbReference type="Proteomes" id="UP001320148"/>
    </source>
</evidence>
<proteinExistence type="predicted"/>
<dbReference type="Proteomes" id="UP001320148">
    <property type="component" value="Chromosome"/>
</dbReference>
<gene>
    <name evidence="1" type="ORF">DSLASN_40260</name>
</gene>
<organism evidence="1 2">
    <name type="scientific">Desulfoluna limicola</name>
    <dbReference type="NCBI Taxonomy" id="2810562"/>
    <lineage>
        <taxon>Bacteria</taxon>
        <taxon>Pseudomonadati</taxon>
        <taxon>Thermodesulfobacteriota</taxon>
        <taxon>Desulfobacteria</taxon>
        <taxon>Desulfobacterales</taxon>
        <taxon>Desulfolunaceae</taxon>
        <taxon>Desulfoluna</taxon>
    </lineage>
</organism>
<name>A0ABM7PMU8_9BACT</name>
<protein>
    <submittedName>
        <fullName evidence="1">Uncharacterized protein</fullName>
    </submittedName>
</protein>